<evidence type="ECO:0000256" key="1">
    <source>
        <dbReference type="SAM" id="SignalP"/>
    </source>
</evidence>
<accession>D4ZJJ1</accession>
<dbReference type="KEGG" id="svo:SVI_1869"/>
<keyword evidence="3" id="KW-1185">Reference proteome</keyword>
<dbReference type="EMBL" id="AP011177">
    <property type="protein sequence ID" value="BAJ01840.1"/>
    <property type="molecule type" value="Genomic_DNA"/>
</dbReference>
<dbReference type="STRING" id="637905.SVI_1869"/>
<dbReference type="HOGENOM" id="CLU_1053348_0_0_6"/>
<dbReference type="eggNOG" id="ENOG5033GKT">
    <property type="taxonomic scope" value="Bacteria"/>
</dbReference>
<evidence type="ECO:0000313" key="3">
    <source>
        <dbReference type="Proteomes" id="UP000002350"/>
    </source>
</evidence>
<reference evidence="3" key="1">
    <citation type="journal article" date="2010" name="Mol. Biosyst.">
        <title>Complete genome sequence and comparative analysis of Shewanella violacea, a psychrophilic and piezophilic bacterium from deep sea floor sediments.</title>
        <authorList>
            <person name="Aono E."/>
            <person name="Baba T."/>
            <person name="Ara T."/>
            <person name="Nishi T."/>
            <person name="Nakamichi T."/>
            <person name="Inamoto E."/>
            <person name="Toyonaga H."/>
            <person name="Hasegawa M."/>
            <person name="Takai Y."/>
            <person name="Okumura Y."/>
            <person name="Baba M."/>
            <person name="Tomita M."/>
            <person name="Kato C."/>
            <person name="Oshima T."/>
            <person name="Nakasone K."/>
            <person name="Mori H."/>
        </authorList>
    </citation>
    <scope>NUCLEOTIDE SEQUENCE [LARGE SCALE GENOMIC DNA]</scope>
    <source>
        <strain evidence="3">JCM 10179 / CIP 106290 / LMG 19151 / DSS12</strain>
    </source>
</reference>
<organism evidence="2 3">
    <name type="scientific">Shewanella violacea (strain JCM 10179 / CIP 106290 / LMG 19151 / DSS12)</name>
    <dbReference type="NCBI Taxonomy" id="637905"/>
    <lineage>
        <taxon>Bacteria</taxon>
        <taxon>Pseudomonadati</taxon>
        <taxon>Pseudomonadota</taxon>
        <taxon>Gammaproteobacteria</taxon>
        <taxon>Alteromonadales</taxon>
        <taxon>Shewanellaceae</taxon>
        <taxon>Shewanella</taxon>
    </lineage>
</organism>
<feature type="chain" id="PRO_5003068860" description="Outer membrane protein" evidence="1">
    <location>
        <begin position="27"/>
        <end position="278"/>
    </location>
</feature>
<proteinExistence type="predicted"/>
<evidence type="ECO:0008006" key="4">
    <source>
        <dbReference type="Google" id="ProtNLM"/>
    </source>
</evidence>
<feature type="signal peptide" evidence="1">
    <location>
        <begin position="1"/>
        <end position="26"/>
    </location>
</feature>
<dbReference type="AlphaFoldDB" id="D4ZJJ1"/>
<evidence type="ECO:0000313" key="2">
    <source>
        <dbReference type="EMBL" id="BAJ01840.1"/>
    </source>
</evidence>
<sequence length="278" mass="30902">MMKTNIFKLSILSVSILAMTAFNVSANDDVPDPADVTKVLTALKVSVGTNSNDYDAAVEAELKIGGSFNKNNSFLTMISAQGATKDSAESMDADDFDLREYRARWFQVFGTGIEAMPKAGYSIDYVDHSNDDSDPIDHIIAVGGVLKVPVLANWVMYPNIAVVQANLKDEYKTGGSDDGKGFQVNIFNSIYLNKKGAYLAINPQYSWLDFDTYTTQDLMVETTFGMPLTDSRKWWFSATYKETISDVSFDNKTLAMPDVSYKANDDKRQFRVGVTYIF</sequence>
<name>D4ZJJ1_SHEVD</name>
<gene>
    <name evidence="2" type="ordered locus">SVI_1869</name>
</gene>
<keyword evidence="1" id="KW-0732">Signal</keyword>
<dbReference type="RefSeq" id="WP_013051145.1">
    <property type="nucleotide sequence ID" value="NC_014012.1"/>
</dbReference>
<dbReference type="Proteomes" id="UP000002350">
    <property type="component" value="Chromosome"/>
</dbReference>
<protein>
    <recommendedName>
        <fullName evidence="4">Outer membrane protein</fullName>
    </recommendedName>
</protein>